<keyword evidence="1" id="KW-1133">Transmembrane helix</keyword>
<comment type="caution">
    <text evidence="2">The sequence shown here is derived from an EMBL/GenBank/DDBJ whole genome shotgun (WGS) entry which is preliminary data.</text>
</comment>
<gene>
    <name evidence="2" type="ORF">EK386_00755</name>
</gene>
<dbReference type="AlphaFoldDB" id="A0A432LIV6"/>
<proteinExistence type="predicted"/>
<reference evidence="2 3" key="1">
    <citation type="submission" date="2018-12" db="EMBL/GenBank/DDBJ databases">
        <title>Lysinibacillus antri sp. nov., isolated from a cave soil.</title>
        <authorList>
            <person name="Narsing Rao M.P."/>
            <person name="Zhang H."/>
            <person name="Dong Z.-Y."/>
            <person name="Niu X.-K."/>
            <person name="Zhang K."/>
            <person name="Fang B.-Z."/>
            <person name="Kang Y.-Q."/>
            <person name="Xiao M."/>
            <person name="Li W.-J."/>
        </authorList>
    </citation>
    <scope>NUCLEOTIDE SEQUENCE [LARGE SCALE GENOMIC DNA]</scope>
    <source>
        <strain evidence="2 3">SYSU K30002</strain>
    </source>
</reference>
<protein>
    <submittedName>
        <fullName evidence="2">Uncharacterized protein</fullName>
    </submittedName>
</protein>
<keyword evidence="3" id="KW-1185">Reference proteome</keyword>
<dbReference type="Proteomes" id="UP000287910">
    <property type="component" value="Unassembled WGS sequence"/>
</dbReference>
<name>A0A432LIV6_9BACI</name>
<keyword evidence="1" id="KW-0812">Transmembrane</keyword>
<evidence type="ECO:0000256" key="1">
    <source>
        <dbReference type="SAM" id="Phobius"/>
    </source>
</evidence>
<dbReference type="RefSeq" id="WP_126657098.1">
    <property type="nucleotide sequence ID" value="NZ_RYYR01000001.1"/>
</dbReference>
<accession>A0A432LIV6</accession>
<keyword evidence="1" id="KW-0472">Membrane</keyword>
<evidence type="ECO:0000313" key="3">
    <source>
        <dbReference type="Proteomes" id="UP000287910"/>
    </source>
</evidence>
<feature type="transmembrane region" description="Helical" evidence="1">
    <location>
        <begin position="41"/>
        <end position="61"/>
    </location>
</feature>
<sequence length="251" mass="28569">MSKDPIKDSLQFIFTENNVYDHRTNQRILYTMAKPHKRKKFLFMPLATSFCLLLGLGIWIATMLPSTNQNANTDTEQSSIQQQDDLEMGTDAQKIADLEFQIGAFEDERAYYHEVIDQLLPNLSDEEMLEFAKSHFSYEFTVNHEPLPATGQMEVAAGEVTVMLNFKMVPHYNVLSEEWYQKGMISGDYFAHIEKVEPANGEMTYADGANVTAQGYRFANAESGSKITLTISEELKERLALKTSKIEILVK</sequence>
<organism evidence="2 3">
    <name type="scientific">Lysinibacillus antri</name>
    <dbReference type="NCBI Taxonomy" id="2498145"/>
    <lineage>
        <taxon>Bacteria</taxon>
        <taxon>Bacillati</taxon>
        <taxon>Bacillota</taxon>
        <taxon>Bacilli</taxon>
        <taxon>Bacillales</taxon>
        <taxon>Bacillaceae</taxon>
        <taxon>Lysinibacillus</taxon>
    </lineage>
</organism>
<evidence type="ECO:0000313" key="2">
    <source>
        <dbReference type="EMBL" id="RUL56983.1"/>
    </source>
</evidence>
<dbReference type="EMBL" id="RYYR01000001">
    <property type="protein sequence ID" value="RUL56983.1"/>
    <property type="molecule type" value="Genomic_DNA"/>
</dbReference>